<keyword evidence="3" id="KW-0136">Cellulose degradation</keyword>
<name>A0A5C5WHZ8_9BACT</name>
<feature type="chain" id="PRO_5022998276" evidence="8">
    <location>
        <begin position="19"/>
        <end position="394"/>
    </location>
</feature>
<dbReference type="GO" id="GO:0008422">
    <property type="term" value="F:beta-glucosidase activity"/>
    <property type="evidence" value="ECO:0007669"/>
    <property type="project" value="TreeGrafter"/>
</dbReference>
<dbReference type="InterPro" id="IPR017853">
    <property type="entry name" value="GH"/>
</dbReference>
<comment type="similarity">
    <text evidence="1 7">Belongs to the glycosyl hydrolase 5 (cellulase A) family.</text>
</comment>
<dbReference type="RefSeq" id="WP_146515459.1">
    <property type="nucleotide sequence ID" value="NZ_SJPI01000002.1"/>
</dbReference>
<evidence type="ECO:0000256" key="3">
    <source>
        <dbReference type="ARBA" id="ARBA00023001"/>
    </source>
</evidence>
<protein>
    <submittedName>
        <fullName evidence="10">Cellulase (Glycosyl hydrolase family 5)</fullName>
    </submittedName>
</protein>
<dbReference type="PANTHER" id="PTHR31297">
    <property type="entry name" value="GLUCAN ENDO-1,6-BETA-GLUCOSIDASE B"/>
    <property type="match status" value="1"/>
</dbReference>
<evidence type="ECO:0000256" key="5">
    <source>
        <dbReference type="ARBA" id="ARBA00023295"/>
    </source>
</evidence>
<evidence type="ECO:0000256" key="2">
    <source>
        <dbReference type="ARBA" id="ARBA00022801"/>
    </source>
</evidence>
<keyword evidence="4" id="KW-0119">Carbohydrate metabolism</keyword>
<sequence precursor="true">MKYFLLAAMLCVANVAQASDPMDYWDHQRRGANGDGADATDEWFNDASQQGIEFMRLQVTEMTPVGRDFLIGDADDWNGIPEQDMDRLRKVLDRAAKHDVQIVLSMFSVPGCRTRQKNDGQFDYRLWHDQKYQDQAIEFWTKLATELKDHPAIVGYNILNEPAPEREHEHERPTAEFMQWRQQIAGTVADLNHFYRNAVTAIRSVDSKTPIVLDCCFHAHPEGMTSMERIDAPNLLYSFHFYEPWNYTTFRINQGRFHYPDRMPVGWTGETVRWERDEFESRMNAVTRWATEHDVPANRILVGEVGCNRRVGGAHQYLSDTLDAIENQGWHWAFYSFRSGTWDGMDYELGTEPLGEGYWESREAGQSHDSLVHRHPNPLWNMLSGRLKASNSKQ</sequence>
<keyword evidence="2 7" id="KW-0378">Hydrolase</keyword>
<dbReference type="OrthoDB" id="9800955at2"/>
<dbReference type="Gene3D" id="3.20.20.80">
    <property type="entry name" value="Glycosidases"/>
    <property type="match status" value="1"/>
</dbReference>
<evidence type="ECO:0000256" key="8">
    <source>
        <dbReference type="SAM" id="SignalP"/>
    </source>
</evidence>
<dbReference type="Proteomes" id="UP000316598">
    <property type="component" value="Unassembled WGS sequence"/>
</dbReference>
<keyword evidence="8" id="KW-0732">Signal</keyword>
<dbReference type="GO" id="GO:0009986">
    <property type="term" value="C:cell surface"/>
    <property type="evidence" value="ECO:0007669"/>
    <property type="project" value="TreeGrafter"/>
</dbReference>
<dbReference type="InterPro" id="IPR050386">
    <property type="entry name" value="Glycosyl_hydrolase_5"/>
</dbReference>
<dbReference type="PANTHER" id="PTHR31297:SF41">
    <property type="entry name" value="ENDOGLUCANASE, PUTATIVE (AFU_ORTHOLOGUE AFUA_5G01830)-RELATED"/>
    <property type="match status" value="1"/>
</dbReference>
<dbReference type="SUPFAM" id="SSF51445">
    <property type="entry name" value="(Trans)glycosidases"/>
    <property type="match status" value="1"/>
</dbReference>
<organism evidence="10 11">
    <name type="scientific">Rubripirellula amarantea</name>
    <dbReference type="NCBI Taxonomy" id="2527999"/>
    <lineage>
        <taxon>Bacteria</taxon>
        <taxon>Pseudomonadati</taxon>
        <taxon>Planctomycetota</taxon>
        <taxon>Planctomycetia</taxon>
        <taxon>Pirellulales</taxon>
        <taxon>Pirellulaceae</taxon>
        <taxon>Rubripirellula</taxon>
    </lineage>
</organism>
<dbReference type="InterPro" id="IPR001547">
    <property type="entry name" value="Glyco_hydro_5"/>
</dbReference>
<reference evidence="10 11" key="1">
    <citation type="submission" date="2019-02" db="EMBL/GenBank/DDBJ databases">
        <title>Deep-cultivation of Planctomycetes and their phenomic and genomic characterization uncovers novel biology.</title>
        <authorList>
            <person name="Wiegand S."/>
            <person name="Jogler M."/>
            <person name="Boedeker C."/>
            <person name="Pinto D."/>
            <person name="Vollmers J."/>
            <person name="Rivas-Marin E."/>
            <person name="Kohn T."/>
            <person name="Peeters S.H."/>
            <person name="Heuer A."/>
            <person name="Rast P."/>
            <person name="Oberbeckmann S."/>
            <person name="Bunk B."/>
            <person name="Jeske O."/>
            <person name="Meyerdierks A."/>
            <person name="Storesund J.E."/>
            <person name="Kallscheuer N."/>
            <person name="Luecker S."/>
            <person name="Lage O.M."/>
            <person name="Pohl T."/>
            <person name="Merkel B.J."/>
            <person name="Hornburger P."/>
            <person name="Mueller R.-W."/>
            <person name="Bruemmer F."/>
            <person name="Labrenz M."/>
            <person name="Spormann A.M."/>
            <person name="Op Den Camp H."/>
            <person name="Overmann J."/>
            <person name="Amann R."/>
            <person name="Jetten M.S.M."/>
            <person name="Mascher T."/>
            <person name="Medema M.H."/>
            <person name="Devos D.P."/>
            <person name="Kaster A.-K."/>
            <person name="Ovreas L."/>
            <person name="Rohde M."/>
            <person name="Galperin M.Y."/>
            <person name="Jogler C."/>
        </authorList>
    </citation>
    <scope>NUCLEOTIDE SEQUENCE [LARGE SCALE GENOMIC DNA]</scope>
    <source>
        <strain evidence="10 11">Pla22</strain>
    </source>
</reference>
<evidence type="ECO:0000313" key="10">
    <source>
        <dbReference type="EMBL" id="TWT50187.1"/>
    </source>
</evidence>
<dbReference type="GO" id="GO:0030245">
    <property type="term" value="P:cellulose catabolic process"/>
    <property type="evidence" value="ECO:0007669"/>
    <property type="project" value="UniProtKB-KW"/>
</dbReference>
<accession>A0A5C5WHZ8</accession>
<evidence type="ECO:0000256" key="1">
    <source>
        <dbReference type="ARBA" id="ARBA00005641"/>
    </source>
</evidence>
<comment type="caution">
    <text evidence="10">The sequence shown here is derived from an EMBL/GenBank/DDBJ whole genome shotgun (WGS) entry which is preliminary data.</text>
</comment>
<dbReference type="AlphaFoldDB" id="A0A5C5WHZ8"/>
<keyword evidence="11" id="KW-1185">Reference proteome</keyword>
<evidence type="ECO:0000313" key="11">
    <source>
        <dbReference type="Proteomes" id="UP000316598"/>
    </source>
</evidence>
<evidence type="ECO:0000259" key="9">
    <source>
        <dbReference type="Pfam" id="PF00150"/>
    </source>
</evidence>
<evidence type="ECO:0000256" key="7">
    <source>
        <dbReference type="RuleBase" id="RU361153"/>
    </source>
</evidence>
<keyword evidence="5 7" id="KW-0326">Glycosidase</keyword>
<gene>
    <name evidence="10" type="ORF">Pla22_29280</name>
</gene>
<dbReference type="Pfam" id="PF00150">
    <property type="entry name" value="Cellulase"/>
    <property type="match status" value="1"/>
</dbReference>
<feature type="domain" description="Glycoside hydrolase family 5" evidence="9">
    <location>
        <begin position="39"/>
        <end position="337"/>
    </location>
</feature>
<keyword evidence="6" id="KW-0624">Polysaccharide degradation</keyword>
<evidence type="ECO:0000256" key="6">
    <source>
        <dbReference type="ARBA" id="ARBA00023326"/>
    </source>
</evidence>
<dbReference type="GO" id="GO:0005576">
    <property type="term" value="C:extracellular region"/>
    <property type="evidence" value="ECO:0007669"/>
    <property type="project" value="TreeGrafter"/>
</dbReference>
<feature type="signal peptide" evidence="8">
    <location>
        <begin position="1"/>
        <end position="18"/>
    </location>
</feature>
<evidence type="ECO:0000256" key="4">
    <source>
        <dbReference type="ARBA" id="ARBA00023277"/>
    </source>
</evidence>
<dbReference type="EMBL" id="SJPI01000002">
    <property type="protein sequence ID" value="TWT50187.1"/>
    <property type="molecule type" value="Genomic_DNA"/>
</dbReference>
<proteinExistence type="inferred from homology"/>